<dbReference type="HOGENOM" id="CLU_464812_0_0_1"/>
<evidence type="ECO:0000313" key="1">
    <source>
        <dbReference type="EMBL" id="EKC38155.1"/>
    </source>
</evidence>
<proteinExistence type="predicted"/>
<dbReference type="Gene3D" id="3.40.50.410">
    <property type="entry name" value="von Willebrand factor, type A domain"/>
    <property type="match status" value="1"/>
</dbReference>
<organism evidence="1">
    <name type="scientific">Magallana gigas</name>
    <name type="common">Pacific oyster</name>
    <name type="synonym">Crassostrea gigas</name>
    <dbReference type="NCBI Taxonomy" id="29159"/>
    <lineage>
        <taxon>Eukaryota</taxon>
        <taxon>Metazoa</taxon>
        <taxon>Spiralia</taxon>
        <taxon>Lophotrochozoa</taxon>
        <taxon>Mollusca</taxon>
        <taxon>Bivalvia</taxon>
        <taxon>Autobranchia</taxon>
        <taxon>Pteriomorphia</taxon>
        <taxon>Ostreida</taxon>
        <taxon>Ostreoidea</taxon>
        <taxon>Ostreidae</taxon>
        <taxon>Magallana</taxon>
    </lineage>
</organism>
<dbReference type="InParanoid" id="K1RAC3"/>
<dbReference type="EMBL" id="JH816073">
    <property type="protein sequence ID" value="EKC38155.1"/>
    <property type="molecule type" value="Genomic_DNA"/>
</dbReference>
<accession>K1RAC3</accession>
<dbReference type="InterPro" id="IPR027417">
    <property type="entry name" value="P-loop_NTPase"/>
</dbReference>
<gene>
    <name evidence="1" type="ORF">CGI_10020845</name>
</gene>
<protein>
    <submittedName>
        <fullName evidence="1">Uncharacterized protein</fullName>
    </submittedName>
</protein>
<sequence length="587" mass="66505">MSPVEAIGKKSYQEVMVKQRSQPLDFSHLFNAIHGRRTEMRMEKLEVCLEPEITELHEYLKEIFGEDSMRVVQQASEIANKVTRPLDDVEISEKFCTVLCVDLSHSMAGQPIKDQATLATKIIQDCLGHIGLISIGSETKVEQELTKDKDTALNVIGQLQIDPYGHGSSSPVLQGLFTALKLLQGRVKPTDYGSHHTMYPKIVIISDGFFNDCFPDLEGKQPCQKTDKLLTSVLEVLVAMDIKMPIYFVPVGKKQDLTCGWFSKLSVVEDVEVLSDSEVKEMFIGRAMNAIMWPSEPEAPYDSWQAVKKKFAKNHSTAMLEQIEWFITEHFKHAPPIGTRVKIDELKTHRTGTVFCHIQGGKGDQITLVIGLRALLLTGTSSFTSDINGRPTRCFATSFALGNVAIVDTPGLGDDDQRGFAEMMMDYLPNALIFVFVINVAAAGGLQKDRAFEDHEELFNGFKEELKDLIEKNEERRLKKLKRRKVMIEKKSGWSKEKKTKVHQFLQLPEAHKYMSSDEEVDNGFLSHPYSWESEDWRKIKDSLDKKFLETCPPRSKRLLAKRTRGSVKNQEPPNVDPTHSWVLNED</sequence>
<dbReference type="SUPFAM" id="SSF52540">
    <property type="entry name" value="P-loop containing nucleoside triphosphate hydrolases"/>
    <property type="match status" value="1"/>
</dbReference>
<dbReference type="CDD" id="cd00198">
    <property type="entry name" value="vWFA"/>
    <property type="match status" value="1"/>
</dbReference>
<dbReference type="Gene3D" id="3.40.50.300">
    <property type="entry name" value="P-loop containing nucleotide triphosphate hydrolases"/>
    <property type="match status" value="1"/>
</dbReference>
<dbReference type="SUPFAM" id="SSF53300">
    <property type="entry name" value="vWA-like"/>
    <property type="match status" value="1"/>
</dbReference>
<reference evidence="1" key="1">
    <citation type="journal article" date="2012" name="Nature">
        <title>The oyster genome reveals stress adaptation and complexity of shell formation.</title>
        <authorList>
            <person name="Zhang G."/>
            <person name="Fang X."/>
            <person name="Guo X."/>
            <person name="Li L."/>
            <person name="Luo R."/>
            <person name="Xu F."/>
            <person name="Yang P."/>
            <person name="Zhang L."/>
            <person name="Wang X."/>
            <person name="Qi H."/>
            <person name="Xiong Z."/>
            <person name="Que H."/>
            <person name="Xie Y."/>
            <person name="Holland P.W."/>
            <person name="Paps J."/>
            <person name="Zhu Y."/>
            <person name="Wu F."/>
            <person name="Chen Y."/>
            <person name="Wang J."/>
            <person name="Peng C."/>
            <person name="Meng J."/>
            <person name="Yang L."/>
            <person name="Liu J."/>
            <person name="Wen B."/>
            <person name="Zhang N."/>
            <person name="Huang Z."/>
            <person name="Zhu Q."/>
            <person name="Feng Y."/>
            <person name="Mount A."/>
            <person name="Hedgecock D."/>
            <person name="Xu Z."/>
            <person name="Liu Y."/>
            <person name="Domazet-Loso T."/>
            <person name="Du Y."/>
            <person name="Sun X."/>
            <person name="Zhang S."/>
            <person name="Liu B."/>
            <person name="Cheng P."/>
            <person name="Jiang X."/>
            <person name="Li J."/>
            <person name="Fan D."/>
            <person name="Wang W."/>
            <person name="Fu W."/>
            <person name="Wang T."/>
            <person name="Wang B."/>
            <person name="Zhang J."/>
            <person name="Peng Z."/>
            <person name="Li Y."/>
            <person name="Li N."/>
            <person name="Wang J."/>
            <person name="Chen M."/>
            <person name="He Y."/>
            <person name="Tan F."/>
            <person name="Song X."/>
            <person name="Zheng Q."/>
            <person name="Huang R."/>
            <person name="Yang H."/>
            <person name="Du X."/>
            <person name="Chen L."/>
            <person name="Yang M."/>
            <person name="Gaffney P.M."/>
            <person name="Wang S."/>
            <person name="Luo L."/>
            <person name="She Z."/>
            <person name="Ming Y."/>
            <person name="Huang W."/>
            <person name="Zhang S."/>
            <person name="Huang B."/>
            <person name="Zhang Y."/>
            <person name="Qu T."/>
            <person name="Ni P."/>
            <person name="Miao G."/>
            <person name="Wang J."/>
            <person name="Wang Q."/>
            <person name="Steinberg C.E."/>
            <person name="Wang H."/>
            <person name="Li N."/>
            <person name="Qian L."/>
            <person name="Zhang G."/>
            <person name="Li Y."/>
            <person name="Yang H."/>
            <person name="Liu X."/>
            <person name="Wang J."/>
            <person name="Yin Y."/>
            <person name="Wang J."/>
        </authorList>
    </citation>
    <scope>NUCLEOTIDE SEQUENCE [LARGE SCALE GENOMIC DNA]</scope>
    <source>
        <strain evidence="1">05x7-T-G4-1.051#20</strain>
    </source>
</reference>
<dbReference type="AlphaFoldDB" id="K1RAC3"/>
<name>K1RAC3_MAGGI</name>
<dbReference type="InterPro" id="IPR036465">
    <property type="entry name" value="vWFA_dom_sf"/>
</dbReference>
<dbReference type="Pfam" id="PF13519">
    <property type="entry name" value="VWA_2"/>
    <property type="match status" value="1"/>
</dbReference>
<dbReference type="InterPro" id="IPR002035">
    <property type="entry name" value="VWF_A"/>
</dbReference>